<gene>
    <name evidence="3" type="primary">mshA_1</name>
    <name evidence="3" type="ORF">NCTC13163_00625</name>
</gene>
<dbReference type="InterPro" id="IPR028098">
    <property type="entry name" value="Glyco_trans_4-like_N"/>
</dbReference>
<sequence>MKILHINAINDVKSTGRICKELAAVHHEYGHETRVAHSTGPVTEGSYVIGDAVDVKLHALHARITGRQGYASRLATENLVREIERYGPDVVHLHNLHANYLHLKTLFDFLAVRDIPTVLTLHDCWFFTGKCTHYAAAGCDKWQHGCGGCPLLKSDIPSWLFDRTSEMLADKRRWLTAIPRLGVVGVSDWITTEARFSFLGQANVIRRIHNWVDLDVFRPVETSALRERLGLTGKTVLLGVASTWGEAKGLTAFLDLARSRPDDAFLLIGRLDDATLPDNVIHVPETNDARELARYYALADVFLNLSEEESFGNVTVEAMACGTPVVVIDATASPELVTDETGAVVSTRRLEDIAYGIDRVLARGKAAYSDACVTHARTNFALHDRARDYLDVYETLRYEKVRNAL</sequence>
<feature type="domain" description="Glycosyl transferase family 1" evidence="1">
    <location>
        <begin position="270"/>
        <end position="364"/>
    </location>
</feature>
<dbReference type="Pfam" id="PF00534">
    <property type="entry name" value="Glycos_transf_1"/>
    <property type="match status" value="1"/>
</dbReference>
<evidence type="ECO:0000259" key="2">
    <source>
        <dbReference type="Pfam" id="PF13439"/>
    </source>
</evidence>
<keyword evidence="3" id="KW-0328">Glycosyltransferase</keyword>
<dbReference type="Proteomes" id="UP000254060">
    <property type="component" value="Unassembled WGS sequence"/>
</dbReference>
<evidence type="ECO:0000313" key="4">
    <source>
        <dbReference type="Proteomes" id="UP000254060"/>
    </source>
</evidence>
<dbReference type="InterPro" id="IPR001296">
    <property type="entry name" value="Glyco_trans_1"/>
</dbReference>
<dbReference type="PANTHER" id="PTHR45947">
    <property type="entry name" value="SULFOQUINOVOSYL TRANSFERASE SQD2"/>
    <property type="match status" value="1"/>
</dbReference>
<evidence type="ECO:0000313" key="3">
    <source>
        <dbReference type="EMBL" id="STO07280.1"/>
    </source>
</evidence>
<organism evidence="3 4">
    <name type="scientific">Exiguobacterium aurantiacum</name>
    <dbReference type="NCBI Taxonomy" id="33987"/>
    <lineage>
        <taxon>Bacteria</taxon>
        <taxon>Bacillati</taxon>
        <taxon>Bacillota</taxon>
        <taxon>Bacilli</taxon>
        <taxon>Bacillales</taxon>
        <taxon>Bacillales Family XII. Incertae Sedis</taxon>
        <taxon>Exiguobacterium</taxon>
    </lineage>
</organism>
<dbReference type="Gene3D" id="3.40.50.2000">
    <property type="entry name" value="Glycogen Phosphorylase B"/>
    <property type="match status" value="2"/>
</dbReference>
<dbReference type="GO" id="GO:0102710">
    <property type="term" value="F:D-inositol-3-phosphate glycosyltransferase activity"/>
    <property type="evidence" value="ECO:0007669"/>
    <property type="project" value="UniProtKB-EC"/>
</dbReference>
<protein>
    <submittedName>
        <fullName evidence="3">D-inositol-3-phosphate glycosyltransferase</fullName>
        <ecNumber evidence="3">2.4.1.250</ecNumber>
    </submittedName>
</protein>
<dbReference type="AlphaFoldDB" id="A0A377FR13"/>
<dbReference type="PANTHER" id="PTHR45947:SF3">
    <property type="entry name" value="SULFOQUINOVOSYL TRANSFERASE SQD2"/>
    <property type="match status" value="1"/>
</dbReference>
<dbReference type="SUPFAM" id="SSF53756">
    <property type="entry name" value="UDP-Glycosyltransferase/glycogen phosphorylase"/>
    <property type="match status" value="1"/>
</dbReference>
<dbReference type="STRING" id="1397694.GCA_000702585_01140"/>
<accession>A0A377FR13</accession>
<feature type="domain" description="Glycosyltransferase subfamily 4-like N-terminal" evidence="2">
    <location>
        <begin position="17"/>
        <end position="215"/>
    </location>
</feature>
<dbReference type="Pfam" id="PF13439">
    <property type="entry name" value="Glyco_transf_4"/>
    <property type="match status" value="1"/>
</dbReference>
<name>A0A377FR13_9BACL</name>
<reference evidence="3 4" key="1">
    <citation type="submission" date="2018-06" db="EMBL/GenBank/DDBJ databases">
        <authorList>
            <consortium name="Pathogen Informatics"/>
            <person name="Doyle S."/>
        </authorList>
    </citation>
    <scope>NUCLEOTIDE SEQUENCE [LARGE SCALE GENOMIC DNA]</scope>
    <source>
        <strain evidence="3 4">NCTC13163</strain>
    </source>
</reference>
<evidence type="ECO:0000259" key="1">
    <source>
        <dbReference type="Pfam" id="PF00534"/>
    </source>
</evidence>
<keyword evidence="3" id="KW-0808">Transferase</keyword>
<proteinExistence type="predicted"/>
<dbReference type="RefSeq" id="WP_029334388.1">
    <property type="nucleotide sequence ID" value="NZ_UGGP01000001.1"/>
</dbReference>
<dbReference type="EC" id="2.4.1.250" evidence="3"/>
<dbReference type="EMBL" id="UGGP01000001">
    <property type="protein sequence ID" value="STO07280.1"/>
    <property type="molecule type" value="Genomic_DNA"/>
</dbReference>
<dbReference type="InterPro" id="IPR050194">
    <property type="entry name" value="Glycosyltransferase_grp1"/>
</dbReference>